<evidence type="ECO:0000313" key="3">
    <source>
        <dbReference type="Proteomes" id="UP000637299"/>
    </source>
</evidence>
<dbReference type="Proteomes" id="UP000637299">
    <property type="component" value="Unassembled WGS sequence"/>
</dbReference>
<dbReference type="PROSITE" id="PS51257">
    <property type="entry name" value="PROKAR_LIPOPROTEIN"/>
    <property type="match status" value="1"/>
</dbReference>
<comment type="caution">
    <text evidence="2">The sequence shown here is derived from an EMBL/GenBank/DDBJ whole genome shotgun (WGS) entry which is preliminary data.</text>
</comment>
<organism evidence="2 3">
    <name type="scientific">Chryseobacterium caseinilyticum</name>
    <dbReference type="NCBI Taxonomy" id="2771428"/>
    <lineage>
        <taxon>Bacteria</taxon>
        <taxon>Pseudomonadati</taxon>
        <taxon>Bacteroidota</taxon>
        <taxon>Flavobacteriia</taxon>
        <taxon>Flavobacteriales</taxon>
        <taxon>Weeksellaceae</taxon>
        <taxon>Chryseobacterium group</taxon>
        <taxon>Chryseobacterium</taxon>
    </lineage>
</organism>
<evidence type="ECO:0000313" key="2">
    <source>
        <dbReference type="EMBL" id="MBD8082137.1"/>
    </source>
</evidence>
<evidence type="ECO:0000256" key="1">
    <source>
        <dbReference type="SAM" id="MobiDB-lite"/>
    </source>
</evidence>
<proteinExistence type="predicted"/>
<gene>
    <name evidence="2" type="ORF">IC610_06815</name>
</gene>
<name>A0ABR8ZA90_9FLAO</name>
<accession>A0ABR8ZA90</accession>
<sequence length="68" mass="6837">MKKLVLAALFGITITACGTKESSASTNSTDSTAADNAARMSPSTMDTVVPAVPNDSAVMKADSATTGR</sequence>
<feature type="compositionally biased region" description="Low complexity" evidence="1">
    <location>
        <begin position="22"/>
        <end position="38"/>
    </location>
</feature>
<keyword evidence="3" id="KW-1185">Reference proteome</keyword>
<dbReference type="EMBL" id="JACYFS010000001">
    <property type="protein sequence ID" value="MBD8082137.1"/>
    <property type="molecule type" value="Genomic_DNA"/>
</dbReference>
<feature type="region of interest" description="Disordered" evidence="1">
    <location>
        <begin position="19"/>
        <end position="68"/>
    </location>
</feature>
<protein>
    <submittedName>
        <fullName evidence="2">Entericidin</fullName>
    </submittedName>
</protein>
<reference evidence="2 3" key="1">
    <citation type="submission" date="2020-09" db="EMBL/GenBank/DDBJ databases">
        <title>Genome seq and assembly of Chryseobacterium sp.</title>
        <authorList>
            <person name="Chhetri G."/>
        </authorList>
    </citation>
    <scope>NUCLEOTIDE SEQUENCE [LARGE SCALE GENOMIC DNA]</scope>
    <source>
        <strain evidence="2 3">GCR10</strain>
    </source>
</reference>
<dbReference type="RefSeq" id="WP_191735796.1">
    <property type="nucleotide sequence ID" value="NZ_JACYFS010000001.1"/>
</dbReference>